<dbReference type="AlphaFoldDB" id="X0X3X6"/>
<reference evidence="1" key="1">
    <citation type="journal article" date="2014" name="Front. Microbiol.">
        <title>High frequency of phylogenetically diverse reductive dehalogenase-homologous genes in deep subseafloor sedimentary metagenomes.</title>
        <authorList>
            <person name="Kawai M."/>
            <person name="Futagami T."/>
            <person name="Toyoda A."/>
            <person name="Takaki Y."/>
            <person name="Nishi S."/>
            <person name="Hori S."/>
            <person name="Arai W."/>
            <person name="Tsubouchi T."/>
            <person name="Morono Y."/>
            <person name="Uchiyama I."/>
            <person name="Ito T."/>
            <person name="Fujiyama A."/>
            <person name="Inagaki F."/>
            <person name="Takami H."/>
        </authorList>
    </citation>
    <scope>NUCLEOTIDE SEQUENCE</scope>
    <source>
        <strain evidence="1">Expedition CK06-06</strain>
    </source>
</reference>
<name>X0X3X6_9ZZZZ</name>
<evidence type="ECO:0000313" key="1">
    <source>
        <dbReference type="EMBL" id="GAG30112.1"/>
    </source>
</evidence>
<gene>
    <name evidence="1" type="ORF">S01H1_73573</name>
</gene>
<feature type="non-terminal residue" evidence="1">
    <location>
        <position position="96"/>
    </location>
</feature>
<dbReference type="EMBL" id="BARS01049169">
    <property type="protein sequence ID" value="GAG30112.1"/>
    <property type="molecule type" value="Genomic_DNA"/>
</dbReference>
<proteinExistence type="predicted"/>
<accession>X0X3X6</accession>
<protein>
    <submittedName>
        <fullName evidence="1">Uncharacterized protein</fullName>
    </submittedName>
</protein>
<organism evidence="1">
    <name type="scientific">marine sediment metagenome</name>
    <dbReference type="NCBI Taxonomy" id="412755"/>
    <lineage>
        <taxon>unclassified sequences</taxon>
        <taxon>metagenomes</taxon>
        <taxon>ecological metagenomes</taxon>
    </lineage>
</organism>
<comment type="caution">
    <text evidence="1">The sequence shown here is derived from an EMBL/GenBank/DDBJ whole genome shotgun (WGS) entry which is preliminary data.</text>
</comment>
<sequence length="96" mass="11499">MNEKKQESYFLLEITGSPITEYAVESIKRKIHRDIIRVDENARLAEFKFARLYYRLSWRGLPKNMHRLTIASKNLLSCVSDYLSEWEYNVEVKLIE</sequence>